<organism evidence="1 2">
    <name type="scientific">Bradyrhizobium manausense</name>
    <dbReference type="NCBI Taxonomy" id="989370"/>
    <lineage>
        <taxon>Bacteria</taxon>
        <taxon>Pseudomonadati</taxon>
        <taxon>Pseudomonadota</taxon>
        <taxon>Alphaproteobacteria</taxon>
        <taxon>Hyphomicrobiales</taxon>
        <taxon>Nitrobacteraceae</taxon>
        <taxon>Bradyrhizobium</taxon>
    </lineage>
</organism>
<evidence type="ECO:0000313" key="1">
    <source>
        <dbReference type="EMBL" id="KRQ11692.1"/>
    </source>
</evidence>
<dbReference type="EMBL" id="LJYG01000076">
    <property type="protein sequence ID" value="KRQ11692.1"/>
    <property type="molecule type" value="Genomic_DNA"/>
</dbReference>
<protein>
    <recommendedName>
        <fullName evidence="3">GYD family protein</fullName>
    </recommendedName>
</protein>
<proteinExistence type="predicted"/>
<accession>A0A0R3DVW4</accession>
<keyword evidence="2" id="KW-1185">Reference proteome</keyword>
<reference evidence="1 2" key="1">
    <citation type="submission" date="2015-09" db="EMBL/GenBank/DDBJ databases">
        <title>Draft Genome Sequence of Bradyrhizobium manausense Strain BR 3351T, a Novel Symbiotic Nitrogen-Fixing Alphaproteobacterium Isolated from Brazilian Amazon Rain Forest.</title>
        <authorList>
            <person name="De Araujo J.L."/>
            <person name="Zilli J.E."/>
        </authorList>
    </citation>
    <scope>NUCLEOTIDE SEQUENCE [LARGE SCALE GENOMIC DNA]</scope>
    <source>
        <strain evidence="1 2">BR3351</strain>
    </source>
</reference>
<gene>
    <name evidence="1" type="ORF">AOQ71_17575</name>
</gene>
<dbReference type="Pfam" id="PF08734">
    <property type="entry name" value="GYD"/>
    <property type="match status" value="1"/>
</dbReference>
<evidence type="ECO:0008006" key="3">
    <source>
        <dbReference type="Google" id="ProtNLM"/>
    </source>
</evidence>
<name>A0A0R3DVW4_9BRAD</name>
<comment type="caution">
    <text evidence="1">The sequence shown here is derived from an EMBL/GenBank/DDBJ whole genome shotgun (WGS) entry which is preliminary data.</text>
</comment>
<evidence type="ECO:0000313" key="2">
    <source>
        <dbReference type="Proteomes" id="UP000051936"/>
    </source>
</evidence>
<dbReference type="STRING" id="989370.AOQ71_17575"/>
<sequence>MKYVLLGNLSPEWASRQSERIGKAKARLDNLGIKIESIHYTQGYYDFVDVIDAPNAEAVLAFSVWYSTQGLGRIQSMPAFDAKSFETAIKNAAG</sequence>
<dbReference type="AlphaFoldDB" id="A0A0R3DVW4"/>
<dbReference type="RefSeq" id="WP_057748431.1">
    <property type="nucleotide sequence ID" value="NZ_LJYG01000076.1"/>
</dbReference>
<dbReference type="Proteomes" id="UP000051936">
    <property type="component" value="Unassembled WGS sequence"/>
</dbReference>
<dbReference type="InterPro" id="IPR014845">
    <property type="entry name" value="GYD/TTHA1554"/>
</dbReference>
<dbReference type="OrthoDB" id="8236216at2"/>